<evidence type="ECO:0000259" key="3">
    <source>
        <dbReference type="PROSITE" id="PS51729"/>
    </source>
</evidence>
<dbReference type="InterPro" id="IPR016181">
    <property type="entry name" value="Acyl_CoA_acyltransferase"/>
</dbReference>
<dbReference type="PROSITE" id="PS51729">
    <property type="entry name" value="GNAT_YJDJ"/>
    <property type="match status" value="1"/>
</dbReference>
<dbReference type="InterPro" id="IPR031165">
    <property type="entry name" value="GNAT_YJDJ"/>
</dbReference>
<evidence type="ECO:0000313" key="5">
    <source>
        <dbReference type="Proteomes" id="UP000295444"/>
    </source>
</evidence>
<dbReference type="InterPro" id="IPR000182">
    <property type="entry name" value="GNAT_dom"/>
</dbReference>
<feature type="compositionally biased region" description="Polar residues" evidence="1">
    <location>
        <begin position="9"/>
        <end position="20"/>
    </location>
</feature>
<protein>
    <submittedName>
        <fullName evidence="4">Uncharacterized protein</fullName>
    </submittedName>
</protein>
<feature type="compositionally biased region" description="Basic and acidic residues" evidence="1">
    <location>
        <begin position="21"/>
        <end position="34"/>
    </location>
</feature>
<organism evidence="4 5">
    <name type="scientific">Labedaea rhizosphaerae</name>
    <dbReference type="NCBI Taxonomy" id="598644"/>
    <lineage>
        <taxon>Bacteria</taxon>
        <taxon>Bacillati</taxon>
        <taxon>Actinomycetota</taxon>
        <taxon>Actinomycetes</taxon>
        <taxon>Pseudonocardiales</taxon>
        <taxon>Pseudonocardiaceae</taxon>
        <taxon>Labedaea</taxon>
    </lineage>
</organism>
<proteinExistence type="predicted"/>
<dbReference type="PANTHER" id="PTHR31435:SF10">
    <property type="entry name" value="BSR4717 PROTEIN"/>
    <property type="match status" value="1"/>
</dbReference>
<dbReference type="EMBL" id="SNXZ01000003">
    <property type="protein sequence ID" value="TDP97414.1"/>
    <property type="molecule type" value="Genomic_DNA"/>
</dbReference>
<keyword evidence="5" id="KW-1185">Reference proteome</keyword>
<feature type="domain" description="N-acetyltransferase" evidence="2">
    <location>
        <begin position="1"/>
        <end position="118"/>
    </location>
</feature>
<dbReference type="Proteomes" id="UP000295444">
    <property type="component" value="Unassembled WGS sequence"/>
</dbReference>
<feature type="region of interest" description="Disordered" evidence="1">
    <location>
        <begin position="1"/>
        <end position="34"/>
    </location>
</feature>
<dbReference type="GO" id="GO:0016747">
    <property type="term" value="F:acyltransferase activity, transferring groups other than amino-acyl groups"/>
    <property type="evidence" value="ECO:0007669"/>
    <property type="project" value="InterPro"/>
</dbReference>
<name>A0A4R6SCM9_LABRH</name>
<dbReference type="Pfam" id="PF14542">
    <property type="entry name" value="Acetyltransf_CG"/>
    <property type="match status" value="1"/>
</dbReference>
<dbReference type="PROSITE" id="PS51186">
    <property type="entry name" value="GNAT"/>
    <property type="match status" value="1"/>
</dbReference>
<dbReference type="InterPro" id="IPR045057">
    <property type="entry name" value="Gcn5-rel_NAT"/>
</dbReference>
<dbReference type="CDD" id="cd04301">
    <property type="entry name" value="NAT_SF"/>
    <property type="match status" value="1"/>
</dbReference>
<evidence type="ECO:0000256" key="1">
    <source>
        <dbReference type="SAM" id="MobiDB-lite"/>
    </source>
</evidence>
<dbReference type="Gene3D" id="3.40.630.30">
    <property type="match status" value="1"/>
</dbReference>
<evidence type="ECO:0000259" key="2">
    <source>
        <dbReference type="PROSITE" id="PS51186"/>
    </source>
</evidence>
<evidence type="ECO:0000313" key="4">
    <source>
        <dbReference type="EMBL" id="TDP97414.1"/>
    </source>
</evidence>
<reference evidence="4 5" key="1">
    <citation type="submission" date="2019-03" db="EMBL/GenBank/DDBJ databases">
        <title>Genomic Encyclopedia of Type Strains, Phase IV (KMG-IV): sequencing the most valuable type-strain genomes for metagenomic binning, comparative biology and taxonomic classification.</title>
        <authorList>
            <person name="Goeker M."/>
        </authorList>
    </citation>
    <scope>NUCLEOTIDE SEQUENCE [LARGE SCALE GENOMIC DNA]</scope>
    <source>
        <strain evidence="4 5">DSM 45361</strain>
    </source>
</reference>
<sequence>MLVGMSEPASESSDRASATEGSREHVEEVTVKDNPQEQRYEAWLNGELAGFAQYKLRPGVVIVTHTEVPDQYAGHGIGTAIVRGTLDDLRARGLKVRPVCPFFKSWIERHPDYQDLVD</sequence>
<dbReference type="PANTHER" id="PTHR31435">
    <property type="entry name" value="PROTEIN NATD1"/>
    <property type="match status" value="1"/>
</dbReference>
<feature type="domain" description="N-acetyltransferase" evidence="3">
    <location>
        <begin position="32"/>
        <end position="118"/>
    </location>
</feature>
<accession>A0A4R6SCM9</accession>
<comment type="caution">
    <text evidence="4">The sequence shown here is derived from an EMBL/GenBank/DDBJ whole genome shotgun (WGS) entry which is preliminary data.</text>
</comment>
<dbReference type="AlphaFoldDB" id="A0A4R6SCM9"/>
<dbReference type="SUPFAM" id="SSF55729">
    <property type="entry name" value="Acyl-CoA N-acyltransferases (Nat)"/>
    <property type="match status" value="1"/>
</dbReference>
<gene>
    <name evidence="4" type="ORF">EV186_103378</name>
</gene>